<evidence type="ECO:0000256" key="1">
    <source>
        <dbReference type="SAM" id="MobiDB-lite"/>
    </source>
</evidence>
<organism evidence="4 5">
    <name type="scientific">Malus domestica</name>
    <name type="common">Apple</name>
    <name type="synonym">Pyrus malus</name>
    <dbReference type="NCBI Taxonomy" id="3750"/>
    <lineage>
        <taxon>Eukaryota</taxon>
        <taxon>Viridiplantae</taxon>
        <taxon>Streptophyta</taxon>
        <taxon>Embryophyta</taxon>
        <taxon>Tracheophyta</taxon>
        <taxon>Spermatophyta</taxon>
        <taxon>Magnoliopsida</taxon>
        <taxon>eudicotyledons</taxon>
        <taxon>Gunneridae</taxon>
        <taxon>Pentapetalae</taxon>
        <taxon>rosids</taxon>
        <taxon>fabids</taxon>
        <taxon>Rosales</taxon>
        <taxon>Rosaceae</taxon>
        <taxon>Amygdaloideae</taxon>
        <taxon>Maleae</taxon>
        <taxon>Malus</taxon>
    </lineage>
</organism>
<dbReference type="SUPFAM" id="SSF54427">
    <property type="entry name" value="NTF2-like"/>
    <property type="match status" value="1"/>
</dbReference>
<keyword evidence="5" id="KW-1185">Reference proteome</keyword>
<comment type="caution">
    <text evidence="4">The sequence shown here is derived from an EMBL/GenBank/DDBJ whole genome shotgun (WGS) entry which is preliminary data.</text>
</comment>
<feature type="domain" description="AB hydrolase-1" evidence="3">
    <location>
        <begin position="352"/>
        <end position="580"/>
    </location>
</feature>
<evidence type="ECO:0000313" key="4">
    <source>
        <dbReference type="EMBL" id="RXH92492.1"/>
    </source>
</evidence>
<dbReference type="Gene3D" id="3.40.50.1820">
    <property type="entry name" value="alpha/beta hydrolase"/>
    <property type="match status" value="1"/>
</dbReference>
<name>A0A498JFH6_MALDO</name>
<dbReference type="AlphaFoldDB" id="A0A498JFH6"/>
<feature type="region of interest" description="Disordered" evidence="1">
    <location>
        <begin position="66"/>
        <end position="86"/>
    </location>
</feature>
<dbReference type="Pfam" id="PF12680">
    <property type="entry name" value="SnoaL_2"/>
    <property type="match status" value="1"/>
</dbReference>
<dbReference type="SUPFAM" id="SSF53474">
    <property type="entry name" value="alpha/beta-Hydrolases"/>
    <property type="match status" value="1"/>
</dbReference>
<sequence>MSSYAMLMINSLFLSSSSSPRLLLNHTKSPSIPITTSNLPISNPATAISTPLRWTPQTLQFRISSSSANPTVEVASPPGTDGDESADVVESGADVVRKFYGGVNRQDLGSVEGLIAEKCVYEDLVFPRPFIGRKDILQFFKKFNDSVGKDLQFVIDDLSAEDSTAVGVTWHLEWNGKPFPFSKGCSFYKLEVIDGKRQIIYGRDSVEPAIKPGETVLADGWNSRGCYGVFGVVVSDDVACVVVPSVAVTGDDMTGWVKRDFRQHTRNNGIFRSQSGNSVIFGERRLQFRSTPGLKTRISWPSKLVTWASQIRIPVFVREKIARSGDFSRPSDILAFDLVQGALVAGRTRVRTFTRRLAQEFPTWQFLLVDLRCHGDSASSKKSGPHSVSSTALDVLKLVRQLRLTPRVIVGHSFGGKVALSMVDQAAKPLARPVRVWVLDETPGIVHPGRDGEDHPEELISVQVHCQTRQVSSKQDVVNALVKKGFSKDVAQWVVTNLRPTNSLSSSPSTFSWVFDLKGIAEICASGCPCELFESRKELARMGFRNLQRIHAAEEAGGVEMHVLEDPGHWVHADNPDGLFRILSSSFY</sequence>
<dbReference type="InterPro" id="IPR032710">
    <property type="entry name" value="NTF2-like_dom_sf"/>
</dbReference>
<reference evidence="4 5" key="1">
    <citation type="submission" date="2018-10" db="EMBL/GenBank/DDBJ databases">
        <title>A high-quality apple genome assembly.</title>
        <authorList>
            <person name="Hu J."/>
        </authorList>
    </citation>
    <scope>NUCLEOTIDE SEQUENCE [LARGE SCALE GENOMIC DNA]</scope>
    <source>
        <strain evidence="5">cv. HFTH1</strain>
        <tissue evidence="4">Young leaf</tissue>
    </source>
</reference>
<evidence type="ECO:0008006" key="6">
    <source>
        <dbReference type="Google" id="ProtNLM"/>
    </source>
</evidence>
<dbReference type="InterPro" id="IPR000073">
    <property type="entry name" value="AB_hydrolase_1"/>
</dbReference>
<dbReference type="Proteomes" id="UP000290289">
    <property type="component" value="Chromosome 8"/>
</dbReference>
<protein>
    <recommendedName>
        <fullName evidence="6">AB hydrolase-1 domain-containing protein</fullName>
    </recommendedName>
</protein>
<proteinExistence type="predicted"/>
<evidence type="ECO:0000313" key="5">
    <source>
        <dbReference type="Proteomes" id="UP000290289"/>
    </source>
</evidence>
<evidence type="ECO:0000259" key="3">
    <source>
        <dbReference type="Pfam" id="PF12697"/>
    </source>
</evidence>
<dbReference type="InterPro" id="IPR029058">
    <property type="entry name" value="AB_hydrolase_fold"/>
</dbReference>
<dbReference type="InterPro" id="IPR037401">
    <property type="entry name" value="SnoaL-like"/>
</dbReference>
<dbReference type="Pfam" id="PF12697">
    <property type="entry name" value="Abhydrolase_6"/>
    <property type="match status" value="1"/>
</dbReference>
<dbReference type="Gene3D" id="3.10.450.50">
    <property type="match status" value="1"/>
</dbReference>
<dbReference type="STRING" id="3750.A0A498JFH6"/>
<feature type="domain" description="SnoaL-like" evidence="2">
    <location>
        <begin position="96"/>
        <end position="196"/>
    </location>
</feature>
<gene>
    <name evidence="4" type="ORF">DVH24_033388</name>
</gene>
<dbReference type="PANTHER" id="PTHR33698">
    <property type="entry name" value="NUCLEAR TRANSPORT FACTOR 2 (NTF2)-LIKE PROTEIN"/>
    <property type="match status" value="1"/>
</dbReference>
<dbReference type="EMBL" id="RDQH01000334">
    <property type="protein sequence ID" value="RXH92492.1"/>
    <property type="molecule type" value="Genomic_DNA"/>
</dbReference>
<dbReference type="PANTHER" id="PTHR33698:SF3">
    <property type="entry name" value="OS09G0266000 PROTEIN"/>
    <property type="match status" value="1"/>
</dbReference>
<accession>A0A498JFH6</accession>
<evidence type="ECO:0000259" key="2">
    <source>
        <dbReference type="Pfam" id="PF12680"/>
    </source>
</evidence>